<dbReference type="InParanoid" id="K5VVG2"/>
<dbReference type="RefSeq" id="XP_007400835.1">
    <property type="nucleotide sequence ID" value="XM_007400773.1"/>
</dbReference>
<dbReference type="OrthoDB" id="3233731at2759"/>
<evidence type="ECO:0000313" key="3">
    <source>
        <dbReference type="Proteomes" id="UP000008370"/>
    </source>
</evidence>
<feature type="region of interest" description="Disordered" evidence="1">
    <location>
        <begin position="256"/>
        <end position="319"/>
    </location>
</feature>
<organism evidence="2 3">
    <name type="scientific">Phanerochaete carnosa (strain HHB-10118-sp)</name>
    <name type="common">White-rot fungus</name>
    <name type="synonym">Peniophora carnosa</name>
    <dbReference type="NCBI Taxonomy" id="650164"/>
    <lineage>
        <taxon>Eukaryota</taxon>
        <taxon>Fungi</taxon>
        <taxon>Dikarya</taxon>
        <taxon>Basidiomycota</taxon>
        <taxon>Agaricomycotina</taxon>
        <taxon>Agaricomycetes</taxon>
        <taxon>Polyporales</taxon>
        <taxon>Phanerochaetaceae</taxon>
        <taxon>Phanerochaete</taxon>
    </lineage>
</organism>
<dbReference type="GeneID" id="18918695"/>
<name>K5VVG2_PHACS</name>
<feature type="region of interest" description="Disordered" evidence="1">
    <location>
        <begin position="1"/>
        <end position="29"/>
    </location>
</feature>
<dbReference type="KEGG" id="pco:PHACADRAFT_263915"/>
<evidence type="ECO:0000256" key="1">
    <source>
        <dbReference type="SAM" id="MobiDB-lite"/>
    </source>
</evidence>
<evidence type="ECO:0000313" key="2">
    <source>
        <dbReference type="EMBL" id="EKM50564.1"/>
    </source>
</evidence>
<feature type="region of interest" description="Disordered" evidence="1">
    <location>
        <begin position="43"/>
        <end position="189"/>
    </location>
</feature>
<proteinExistence type="predicted"/>
<gene>
    <name evidence="2" type="ORF">PHACADRAFT_263915</name>
</gene>
<dbReference type="EMBL" id="JH930478">
    <property type="protein sequence ID" value="EKM50564.1"/>
    <property type="molecule type" value="Genomic_DNA"/>
</dbReference>
<reference evidence="2 3" key="1">
    <citation type="journal article" date="2012" name="BMC Genomics">
        <title>Comparative genomics of the white-rot fungi, Phanerochaete carnosa and P. chrysosporium, to elucidate the genetic basis of the distinct wood types they colonize.</title>
        <authorList>
            <person name="Suzuki H."/>
            <person name="MacDonald J."/>
            <person name="Syed K."/>
            <person name="Salamov A."/>
            <person name="Hori C."/>
            <person name="Aerts A."/>
            <person name="Henrissat B."/>
            <person name="Wiebenga A."/>
            <person name="vanKuyk P.A."/>
            <person name="Barry K."/>
            <person name="Lindquist E."/>
            <person name="LaButti K."/>
            <person name="Lapidus A."/>
            <person name="Lucas S."/>
            <person name="Coutinho P."/>
            <person name="Gong Y."/>
            <person name="Samejima M."/>
            <person name="Mahadevan R."/>
            <person name="Abou-Zaid M."/>
            <person name="de Vries R.P."/>
            <person name="Igarashi K."/>
            <person name="Yadav J.S."/>
            <person name="Grigoriev I.V."/>
            <person name="Master E.R."/>
        </authorList>
    </citation>
    <scope>NUCLEOTIDE SEQUENCE [LARGE SCALE GENOMIC DNA]</scope>
    <source>
        <strain evidence="2 3">HHB-10118-sp</strain>
    </source>
</reference>
<feature type="compositionally biased region" description="Low complexity" evidence="1">
    <location>
        <begin position="89"/>
        <end position="102"/>
    </location>
</feature>
<accession>K5VVG2</accession>
<dbReference type="AlphaFoldDB" id="K5VVG2"/>
<feature type="compositionally biased region" description="Basic and acidic residues" evidence="1">
    <location>
        <begin position="165"/>
        <end position="179"/>
    </location>
</feature>
<feature type="compositionally biased region" description="Low complexity" evidence="1">
    <location>
        <begin position="347"/>
        <end position="363"/>
    </location>
</feature>
<sequence>MSAQQAYPFLSQPPHGQDIYAPRDAVSAPHVRRRSLAAISNWASSVQPGAPPPLSPTKTKFAESSRAPEIRSSRRHSVKPAPPPPMEYIPDSPSSSDQSISPATKQEFKAELRPAEYAPVYVQLPNTPPADQPSGSRKGLRFRSLSIKPTSRSKSSTDSAPPPPPKEKKEKKSKHRDEGQPMQLATDLALAQLLGGGTIEHHIKQAAEKEAKRAGAKKVNGQYVGVSDVYRDAEGRVWRDRDEAWEYHALVERNTRRAEEEDEVWGHRERRGRTHADFGGDASPTSSLENYDAPVHHGKTRRRPEPLDLTPSRPSTSLRRHYVEDARREFLESSFVPPTAPTENKRSGLLSMFKSSSSKKGSQ</sequence>
<keyword evidence="3" id="KW-1185">Reference proteome</keyword>
<dbReference type="HOGENOM" id="CLU_738009_0_0_1"/>
<protein>
    <submittedName>
        <fullName evidence="2">Uncharacterized protein</fullName>
    </submittedName>
</protein>
<feature type="compositionally biased region" description="Basic and acidic residues" evidence="1">
    <location>
        <begin position="256"/>
        <end position="267"/>
    </location>
</feature>
<dbReference type="Proteomes" id="UP000008370">
    <property type="component" value="Unassembled WGS sequence"/>
</dbReference>
<feature type="compositionally biased region" description="Basic and acidic residues" evidence="1">
    <location>
        <begin position="60"/>
        <end position="72"/>
    </location>
</feature>
<feature type="region of interest" description="Disordered" evidence="1">
    <location>
        <begin position="333"/>
        <end position="363"/>
    </location>
</feature>